<feature type="transmembrane region" description="Helical" evidence="9">
    <location>
        <begin position="204"/>
        <end position="228"/>
    </location>
</feature>
<dbReference type="Gene3D" id="3.40.50.720">
    <property type="entry name" value="NAD(P)-binding Rossmann-like Domain"/>
    <property type="match status" value="1"/>
</dbReference>
<gene>
    <name evidence="12" type="ORF">NB231_02945</name>
</gene>
<dbReference type="Pfam" id="PF00999">
    <property type="entry name" value="Na_H_Exchanger"/>
    <property type="match status" value="1"/>
</dbReference>
<evidence type="ECO:0000256" key="1">
    <source>
        <dbReference type="ARBA" id="ARBA00004651"/>
    </source>
</evidence>
<evidence type="ECO:0000259" key="11">
    <source>
        <dbReference type="Pfam" id="PF02254"/>
    </source>
</evidence>
<accession>A4BVD0</accession>
<evidence type="ECO:0000256" key="3">
    <source>
        <dbReference type="ARBA" id="ARBA00022449"/>
    </source>
</evidence>
<dbReference type="InterPro" id="IPR038770">
    <property type="entry name" value="Na+/solute_symporter_sf"/>
</dbReference>
<feature type="transmembrane region" description="Helical" evidence="9">
    <location>
        <begin position="297"/>
        <end position="315"/>
    </location>
</feature>
<dbReference type="GO" id="GO:0005886">
    <property type="term" value="C:plasma membrane"/>
    <property type="evidence" value="ECO:0007669"/>
    <property type="project" value="UniProtKB-SubCell"/>
</dbReference>
<dbReference type="Pfam" id="PF02254">
    <property type="entry name" value="TrkA_N"/>
    <property type="match status" value="1"/>
</dbReference>
<dbReference type="Gene3D" id="1.20.1530.20">
    <property type="match status" value="1"/>
</dbReference>
<evidence type="ECO:0000256" key="5">
    <source>
        <dbReference type="ARBA" id="ARBA00022692"/>
    </source>
</evidence>
<feature type="transmembrane region" description="Helical" evidence="9">
    <location>
        <begin position="85"/>
        <end position="102"/>
    </location>
</feature>
<feature type="transmembrane region" description="Helical" evidence="9">
    <location>
        <begin position="355"/>
        <end position="376"/>
    </location>
</feature>
<feature type="transmembrane region" description="Helical" evidence="9">
    <location>
        <begin position="146"/>
        <end position="166"/>
    </location>
</feature>
<dbReference type="EMBL" id="AAOF01000025">
    <property type="protein sequence ID" value="EAR20315.1"/>
    <property type="molecule type" value="Genomic_DNA"/>
</dbReference>
<dbReference type="InterPro" id="IPR006153">
    <property type="entry name" value="Cation/H_exchanger_TM"/>
</dbReference>
<evidence type="ECO:0000256" key="6">
    <source>
        <dbReference type="ARBA" id="ARBA00022989"/>
    </source>
</evidence>
<evidence type="ECO:0000313" key="12">
    <source>
        <dbReference type="EMBL" id="EAR20315.1"/>
    </source>
</evidence>
<keyword evidence="8 9" id="KW-0472">Membrane</keyword>
<feature type="transmembrane region" description="Helical" evidence="9">
    <location>
        <begin position="388"/>
        <end position="410"/>
    </location>
</feature>
<feature type="domain" description="Cation/H+ exchanger transmembrane" evidence="10">
    <location>
        <begin position="69"/>
        <end position="441"/>
    </location>
</feature>
<dbReference type="STRING" id="314278.NB231_02945"/>
<keyword evidence="3" id="KW-0050">Antiport</keyword>
<sequence length="657" mass="70599">MANLLPIRSKLRYFARHAGNRAAGIQTIASPHRLAGNAVKRMVCRTCKRYGEDAMSGQPSVLLVGIGVLSVLSQWLAWQVRLPAILFLLAAGLLIGPTAGWLVPDEFFGPLLFPLISLAVAVILFEGGLTLRLEEIRGLEAPVRRLLTVGVLITWCISAVAAWLFVSLSWDLAVLFGAITVVTGPTVILPMLRTIRPSARVASVLRWEGIVIDPIGALLAVLVFDFVASSGGAQALPETLLSFALIVVIGLLFGVVAGYLWGLILRNYWLADYLHNIATLVAVFVVATLANQARAESGLLAVTVMGIWLGNMRGIPLEGILNFKESLSLLLISGLFIILAARIEPERLLELGWGALLLLLSLQLIARPLTVTLATLGSPLTWRERVLLSWIAPRGIVAAAVSAVFAMHLAEAGHPQASLLVPLTFFVILATVVLQSATARALACVLGVVEPPPRGVLIVGANPIGRALGEALQALDFPVLLVDTNWDNLQVARMQGLPVYYGNPTSEHAERHLSLAGLGQMLAVSPRSDLNRLASLHFAKEFGRNAVFQLPPGEGVLCSAEVRHHHSQDNLLFDPEATYAKLASRLGRGGKIRATQLSKQFGWEEYRRAHAELILLLAVDPGGRLHVNQAAKALALQAGWTALSLVAADERVTKAKA</sequence>
<keyword evidence="2" id="KW-0813">Transport</keyword>
<feature type="transmembrane region" description="Helical" evidence="9">
    <location>
        <begin position="108"/>
        <end position="125"/>
    </location>
</feature>
<organism evidence="12 13">
    <name type="scientific">Nitrococcus mobilis Nb-231</name>
    <dbReference type="NCBI Taxonomy" id="314278"/>
    <lineage>
        <taxon>Bacteria</taxon>
        <taxon>Pseudomonadati</taxon>
        <taxon>Pseudomonadota</taxon>
        <taxon>Gammaproteobacteria</taxon>
        <taxon>Chromatiales</taxon>
        <taxon>Ectothiorhodospiraceae</taxon>
        <taxon>Nitrococcus</taxon>
    </lineage>
</organism>
<dbReference type="InterPro" id="IPR036291">
    <property type="entry name" value="NAD(P)-bd_dom_sf"/>
</dbReference>
<keyword evidence="6 9" id="KW-1133">Transmembrane helix</keyword>
<proteinExistence type="predicted"/>
<dbReference type="GO" id="GO:0015297">
    <property type="term" value="F:antiporter activity"/>
    <property type="evidence" value="ECO:0007669"/>
    <property type="project" value="UniProtKB-KW"/>
</dbReference>
<feature type="transmembrane region" description="Helical" evidence="9">
    <location>
        <begin position="416"/>
        <end position="434"/>
    </location>
</feature>
<dbReference type="PANTHER" id="PTHR32507:SF0">
    <property type="entry name" value="NA(+)_H(+) ANTIPORTER 2-RELATED"/>
    <property type="match status" value="1"/>
</dbReference>
<reference evidence="12 13" key="1">
    <citation type="submission" date="2006-02" db="EMBL/GenBank/DDBJ databases">
        <authorList>
            <person name="Waterbury J."/>
            <person name="Ferriera S."/>
            <person name="Johnson J."/>
            <person name="Kravitz S."/>
            <person name="Halpern A."/>
            <person name="Remington K."/>
            <person name="Beeson K."/>
            <person name="Tran B."/>
            <person name="Rogers Y.-H."/>
            <person name="Friedman R."/>
            <person name="Venter J.C."/>
        </authorList>
    </citation>
    <scope>NUCLEOTIDE SEQUENCE [LARGE SCALE GENOMIC DNA]</scope>
    <source>
        <strain evidence="12 13">Nb-231</strain>
    </source>
</reference>
<name>A4BVD0_9GAMM</name>
<dbReference type="AlphaFoldDB" id="A4BVD0"/>
<keyword evidence="7" id="KW-0406">Ion transport</keyword>
<keyword evidence="13" id="KW-1185">Reference proteome</keyword>
<feature type="domain" description="RCK N-terminal" evidence="11">
    <location>
        <begin position="456"/>
        <end position="542"/>
    </location>
</feature>
<evidence type="ECO:0000256" key="9">
    <source>
        <dbReference type="SAM" id="Phobius"/>
    </source>
</evidence>
<dbReference type="InterPro" id="IPR003148">
    <property type="entry name" value="RCK_N"/>
</dbReference>
<evidence type="ECO:0000256" key="7">
    <source>
        <dbReference type="ARBA" id="ARBA00023065"/>
    </source>
</evidence>
<comment type="caution">
    <text evidence="12">The sequence shown here is derived from an EMBL/GenBank/DDBJ whole genome shotgun (WGS) entry which is preliminary data.</text>
</comment>
<dbReference type="HOGENOM" id="CLU_005912_10_1_6"/>
<feature type="transmembrane region" description="Helical" evidence="9">
    <location>
        <begin position="273"/>
        <end position="291"/>
    </location>
</feature>
<dbReference type="eggNOG" id="COG0025">
    <property type="taxonomic scope" value="Bacteria"/>
</dbReference>
<keyword evidence="5 9" id="KW-0812">Transmembrane</keyword>
<evidence type="ECO:0000256" key="8">
    <source>
        <dbReference type="ARBA" id="ARBA00023136"/>
    </source>
</evidence>
<dbReference type="SUPFAM" id="SSF51735">
    <property type="entry name" value="NAD(P)-binding Rossmann-fold domains"/>
    <property type="match status" value="1"/>
</dbReference>
<dbReference type="Proteomes" id="UP000003374">
    <property type="component" value="Unassembled WGS sequence"/>
</dbReference>
<dbReference type="GO" id="GO:0006813">
    <property type="term" value="P:potassium ion transport"/>
    <property type="evidence" value="ECO:0007669"/>
    <property type="project" value="InterPro"/>
</dbReference>
<evidence type="ECO:0000313" key="13">
    <source>
        <dbReference type="Proteomes" id="UP000003374"/>
    </source>
</evidence>
<comment type="subcellular location">
    <subcellularLocation>
        <location evidence="1">Cell membrane</location>
        <topology evidence="1">Multi-pass membrane protein</topology>
    </subcellularLocation>
</comment>
<feature type="transmembrane region" description="Helical" evidence="9">
    <location>
        <begin position="327"/>
        <end position="343"/>
    </location>
</feature>
<protein>
    <submittedName>
        <fullName evidence="12">Probable sodium/hydrogen antiporter</fullName>
    </submittedName>
</protein>
<evidence type="ECO:0000256" key="2">
    <source>
        <dbReference type="ARBA" id="ARBA00022448"/>
    </source>
</evidence>
<evidence type="ECO:0000256" key="4">
    <source>
        <dbReference type="ARBA" id="ARBA00022475"/>
    </source>
</evidence>
<evidence type="ECO:0000259" key="10">
    <source>
        <dbReference type="Pfam" id="PF00999"/>
    </source>
</evidence>
<keyword evidence="4" id="KW-1003">Cell membrane</keyword>
<feature type="transmembrane region" description="Helical" evidence="9">
    <location>
        <begin position="240"/>
        <end position="261"/>
    </location>
</feature>
<dbReference type="GO" id="GO:1902600">
    <property type="term" value="P:proton transmembrane transport"/>
    <property type="evidence" value="ECO:0007669"/>
    <property type="project" value="InterPro"/>
</dbReference>
<dbReference type="PANTHER" id="PTHR32507">
    <property type="entry name" value="NA(+)/H(+) ANTIPORTER 1"/>
    <property type="match status" value="1"/>
</dbReference>
<feature type="transmembrane region" description="Helical" evidence="9">
    <location>
        <begin position="172"/>
        <end position="192"/>
    </location>
</feature>